<dbReference type="GO" id="GO:0004984">
    <property type="term" value="F:olfactory receptor activity"/>
    <property type="evidence" value="ECO:0007669"/>
    <property type="project" value="InterPro"/>
</dbReference>
<dbReference type="PANTHER" id="PTHR21137">
    <property type="entry name" value="ODORANT RECEPTOR"/>
    <property type="match status" value="1"/>
</dbReference>
<evidence type="ECO:0000256" key="5">
    <source>
        <dbReference type="ARBA" id="ARBA00022725"/>
    </source>
</evidence>
<evidence type="ECO:0000256" key="10">
    <source>
        <dbReference type="SAM" id="Phobius"/>
    </source>
</evidence>
<keyword evidence="5" id="KW-0552">Olfaction</keyword>
<organism evidence="11 12">
    <name type="scientific">Cardiocondyla obscurior</name>
    <dbReference type="NCBI Taxonomy" id="286306"/>
    <lineage>
        <taxon>Eukaryota</taxon>
        <taxon>Metazoa</taxon>
        <taxon>Ecdysozoa</taxon>
        <taxon>Arthropoda</taxon>
        <taxon>Hexapoda</taxon>
        <taxon>Insecta</taxon>
        <taxon>Pterygota</taxon>
        <taxon>Neoptera</taxon>
        <taxon>Endopterygota</taxon>
        <taxon>Hymenoptera</taxon>
        <taxon>Apocrita</taxon>
        <taxon>Aculeata</taxon>
        <taxon>Formicoidea</taxon>
        <taxon>Formicidae</taxon>
        <taxon>Myrmicinae</taxon>
        <taxon>Cardiocondyla</taxon>
    </lineage>
</organism>
<keyword evidence="8" id="KW-0675">Receptor</keyword>
<name>A0AAW2GJS0_9HYME</name>
<feature type="transmembrane region" description="Helical" evidence="10">
    <location>
        <begin position="160"/>
        <end position="180"/>
    </location>
</feature>
<evidence type="ECO:0000313" key="12">
    <source>
        <dbReference type="Proteomes" id="UP001430953"/>
    </source>
</evidence>
<dbReference type="InterPro" id="IPR004117">
    <property type="entry name" value="7tm6_olfct_rcpt"/>
</dbReference>
<feature type="transmembrane region" description="Helical" evidence="10">
    <location>
        <begin position="261"/>
        <end position="284"/>
    </location>
</feature>
<keyword evidence="6 10" id="KW-1133">Transmembrane helix</keyword>
<evidence type="ECO:0000313" key="11">
    <source>
        <dbReference type="EMBL" id="KAL0126376.1"/>
    </source>
</evidence>
<sequence length="286" mass="32944">MKIYISTYSSDLILHVLSYNLILIAWSVKYITFFAVCKNIKEFRARIQSNWNSLKDNQENEIICKHGLYGKLFTIFIAVIAEMMCVTATESFSLSNAVHAFGLFKIASYRMKNVLNEIDPHMCVTKKYFVTRNKIMAAVDFHRRAIEFSELLKTSFGPSYLFILTFGICSASINFVHIFREIMADNREVIEIIKSAFLIMIHLVYFVLGNYAGQEFINGDTLYYNTICKTNWYNAPLKTQKLILFVLQKTTKCYKVDAGGMFVPCLEGLATSFSMSLSYFMVLYSM</sequence>
<keyword evidence="12" id="KW-1185">Reference proteome</keyword>
<comment type="subcellular location">
    <subcellularLocation>
        <location evidence="1">Cell membrane</location>
        <topology evidence="1">Multi-pass membrane protein</topology>
    </subcellularLocation>
</comment>
<comment type="caution">
    <text evidence="11">The sequence shown here is derived from an EMBL/GenBank/DDBJ whole genome shotgun (WGS) entry which is preliminary data.</text>
</comment>
<keyword evidence="4 10" id="KW-0812">Transmembrane</keyword>
<feature type="transmembrane region" description="Helical" evidence="10">
    <location>
        <begin position="192"/>
        <end position="212"/>
    </location>
</feature>
<accession>A0AAW2GJS0</accession>
<dbReference type="GO" id="GO:0007165">
    <property type="term" value="P:signal transduction"/>
    <property type="evidence" value="ECO:0007669"/>
    <property type="project" value="UniProtKB-KW"/>
</dbReference>
<evidence type="ECO:0000256" key="9">
    <source>
        <dbReference type="ARBA" id="ARBA00023224"/>
    </source>
</evidence>
<evidence type="ECO:0000256" key="6">
    <source>
        <dbReference type="ARBA" id="ARBA00022989"/>
    </source>
</evidence>
<evidence type="ECO:0000256" key="3">
    <source>
        <dbReference type="ARBA" id="ARBA00022606"/>
    </source>
</evidence>
<dbReference type="Pfam" id="PF02949">
    <property type="entry name" value="7tm_6"/>
    <property type="match status" value="1"/>
</dbReference>
<dbReference type="GO" id="GO:0005549">
    <property type="term" value="F:odorant binding"/>
    <property type="evidence" value="ECO:0007669"/>
    <property type="project" value="InterPro"/>
</dbReference>
<protein>
    <submittedName>
        <fullName evidence="11">Uncharacterized protein</fullName>
    </submittedName>
</protein>
<dbReference type="Proteomes" id="UP001430953">
    <property type="component" value="Unassembled WGS sequence"/>
</dbReference>
<keyword evidence="3" id="KW-0716">Sensory transduction</keyword>
<reference evidence="11 12" key="1">
    <citation type="submission" date="2023-03" db="EMBL/GenBank/DDBJ databases">
        <title>High recombination rates correlate with genetic variation in Cardiocondyla obscurior ants.</title>
        <authorList>
            <person name="Errbii M."/>
        </authorList>
    </citation>
    <scope>NUCLEOTIDE SEQUENCE [LARGE SCALE GENOMIC DNA]</scope>
    <source>
        <strain evidence="11">Alpha-2009</strain>
        <tissue evidence="11">Whole body</tissue>
    </source>
</reference>
<keyword evidence="2" id="KW-1003">Cell membrane</keyword>
<dbReference type="EMBL" id="JADYXP020000004">
    <property type="protein sequence ID" value="KAL0126376.1"/>
    <property type="molecule type" value="Genomic_DNA"/>
</dbReference>
<keyword evidence="7 10" id="KW-0472">Membrane</keyword>
<keyword evidence="9" id="KW-0807">Transducer</keyword>
<evidence type="ECO:0000256" key="2">
    <source>
        <dbReference type="ARBA" id="ARBA00022475"/>
    </source>
</evidence>
<feature type="transmembrane region" description="Helical" evidence="10">
    <location>
        <begin position="68"/>
        <end position="89"/>
    </location>
</feature>
<dbReference type="AlphaFoldDB" id="A0AAW2GJS0"/>
<evidence type="ECO:0000256" key="1">
    <source>
        <dbReference type="ARBA" id="ARBA00004651"/>
    </source>
</evidence>
<proteinExistence type="predicted"/>
<dbReference type="PANTHER" id="PTHR21137:SF35">
    <property type="entry name" value="ODORANT RECEPTOR 19A-RELATED"/>
    <property type="match status" value="1"/>
</dbReference>
<evidence type="ECO:0000256" key="4">
    <source>
        <dbReference type="ARBA" id="ARBA00022692"/>
    </source>
</evidence>
<dbReference type="GO" id="GO:0005886">
    <property type="term" value="C:plasma membrane"/>
    <property type="evidence" value="ECO:0007669"/>
    <property type="project" value="UniProtKB-SubCell"/>
</dbReference>
<evidence type="ECO:0000256" key="7">
    <source>
        <dbReference type="ARBA" id="ARBA00023136"/>
    </source>
</evidence>
<evidence type="ECO:0000256" key="8">
    <source>
        <dbReference type="ARBA" id="ARBA00023170"/>
    </source>
</evidence>
<feature type="transmembrane region" description="Helical" evidence="10">
    <location>
        <begin position="12"/>
        <end position="36"/>
    </location>
</feature>
<gene>
    <name evidence="11" type="ORF">PUN28_005044</name>
</gene>